<evidence type="ECO:0000313" key="3">
    <source>
        <dbReference type="Proteomes" id="UP000194151"/>
    </source>
</evidence>
<dbReference type="RefSeq" id="WP_086066758.1">
    <property type="nucleotide sequence ID" value="NZ_CP021108.1"/>
</dbReference>
<dbReference type="PANTHER" id="PTHR38592:SF3">
    <property type="entry name" value="BLL4819 PROTEIN"/>
    <property type="match status" value="1"/>
</dbReference>
<keyword evidence="1" id="KW-1133">Transmembrane helix</keyword>
<keyword evidence="1" id="KW-0812">Transmembrane</keyword>
<dbReference type="AlphaFoldDB" id="A0A1W6YQP4"/>
<keyword evidence="3" id="KW-1185">Reference proteome</keyword>
<keyword evidence="1" id="KW-0472">Membrane</keyword>
<accession>A0A1W6YQP4</accession>
<gene>
    <name evidence="2" type="ORF">CAL12_23145</name>
</gene>
<keyword evidence="2" id="KW-0808">Transferase</keyword>
<feature type="transmembrane region" description="Helical" evidence="1">
    <location>
        <begin position="301"/>
        <end position="322"/>
    </location>
</feature>
<organism evidence="2 3">
    <name type="scientific">Bordetella genomosp. 8</name>
    <dbReference type="NCBI Taxonomy" id="1416806"/>
    <lineage>
        <taxon>Bacteria</taxon>
        <taxon>Pseudomonadati</taxon>
        <taxon>Pseudomonadota</taxon>
        <taxon>Betaproteobacteria</taxon>
        <taxon>Burkholderiales</taxon>
        <taxon>Alcaligenaceae</taxon>
        <taxon>Bordetella</taxon>
    </lineage>
</organism>
<dbReference type="PANTHER" id="PTHR38592">
    <property type="entry name" value="BLL4819 PROTEIN"/>
    <property type="match status" value="1"/>
</dbReference>
<feature type="transmembrane region" description="Helical" evidence="1">
    <location>
        <begin position="366"/>
        <end position="384"/>
    </location>
</feature>
<dbReference type="GO" id="GO:0016746">
    <property type="term" value="F:acyltransferase activity"/>
    <property type="evidence" value="ECO:0007669"/>
    <property type="project" value="UniProtKB-KW"/>
</dbReference>
<feature type="transmembrane region" description="Helical" evidence="1">
    <location>
        <begin position="59"/>
        <end position="80"/>
    </location>
</feature>
<dbReference type="InterPro" id="IPR014550">
    <property type="entry name" value="UCP028704_OpgC"/>
</dbReference>
<dbReference type="EMBL" id="CP021108">
    <property type="protein sequence ID" value="ARP83426.1"/>
    <property type="molecule type" value="Genomic_DNA"/>
</dbReference>
<feature type="transmembrane region" description="Helical" evidence="1">
    <location>
        <begin position="159"/>
        <end position="178"/>
    </location>
</feature>
<feature type="transmembrane region" description="Helical" evidence="1">
    <location>
        <begin position="185"/>
        <end position="207"/>
    </location>
</feature>
<feature type="transmembrane region" description="Helical" evidence="1">
    <location>
        <begin position="334"/>
        <end position="354"/>
    </location>
</feature>
<keyword evidence="2" id="KW-0012">Acyltransferase</keyword>
<dbReference type="OrthoDB" id="9775975at2"/>
<feature type="transmembrane region" description="Helical" evidence="1">
    <location>
        <begin position="100"/>
        <end position="122"/>
    </location>
</feature>
<name>A0A1W6YQP4_9BORD</name>
<reference evidence="2 3" key="1">
    <citation type="submission" date="2017-05" db="EMBL/GenBank/DDBJ databases">
        <title>Complete and WGS of Bordetella genogroups.</title>
        <authorList>
            <person name="Spilker T."/>
            <person name="LiPuma J."/>
        </authorList>
    </citation>
    <scope>NUCLEOTIDE SEQUENCE [LARGE SCALE GENOMIC DNA]</scope>
    <source>
        <strain evidence="2 3">AU19157</strain>
    </source>
</reference>
<protein>
    <submittedName>
        <fullName evidence="2">Acyltransferase</fullName>
    </submittedName>
</protein>
<evidence type="ECO:0000313" key="2">
    <source>
        <dbReference type="EMBL" id="ARP83426.1"/>
    </source>
</evidence>
<dbReference type="PIRSF" id="PIRSF028704">
    <property type="entry name" value="UPC028704"/>
    <property type="match status" value="1"/>
</dbReference>
<evidence type="ECO:0000256" key="1">
    <source>
        <dbReference type="SAM" id="Phobius"/>
    </source>
</evidence>
<dbReference type="KEGG" id="bgv:CAL12_23145"/>
<dbReference type="Proteomes" id="UP000194151">
    <property type="component" value="Chromosome"/>
</dbReference>
<sequence length="406" mass="44748">MTNPSSCLSRVPLAAAPAPAAAARPRLWELDAVRGLMLVLMLSTHLPTNFGIPTSQPLGFVSAAEGFVMLSAYMAGLVYTQRYLRHGMHAMQRAFLKRALVVYGCQAASLLFLFTVIAGLGLTLPQPAVQNLIWFYLQQPLTAFLSALGLVYNPPLLDILPVYVLFMLASPWVLTYALRKGWRAILIGSGVLWFLTQFELSRFLYGGLVTLTGLPVPFSETGAFETFGWQALWIFGLWLGSTHARVPAEARRPIPRPVVWGAIVIAGSFFIWRHITGLGAFPDGNPFNFLFDKWHLGPLRVLNFLALVVLAMHFSGWLKTHLPRMRWLETMGRASLSVFCAHLVLVLLVLTIIGEPAPDRPMWQDLLLFGGSVLALYIVARLVGDSKAKPAPVPAPRAPRLNSDAP</sequence>
<feature type="transmembrane region" description="Helical" evidence="1">
    <location>
        <begin position="258"/>
        <end position="281"/>
    </location>
</feature>
<dbReference type="Pfam" id="PF10129">
    <property type="entry name" value="OpgC_C"/>
    <property type="match status" value="1"/>
</dbReference>
<feature type="transmembrane region" description="Helical" evidence="1">
    <location>
        <begin position="227"/>
        <end position="246"/>
    </location>
</feature>
<proteinExistence type="predicted"/>